<evidence type="ECO:0000313" key="2">
    <source>
        <dbReference type="EMBL" id="KAE8996538.1"/>
    </source>
</evidence>
<feature type="compositionally biased region" description="Low complexity" evidence="1">
    <location>
        <begin position="47"/>
        <end position="68"/>
    </location>
</feature>
<proteinExistence type="predicted"/>
<dbReference type="Proteomes" id="UP000435112">
    <property type="component" value="Unassembled WGS sequence"/>
</dbReference>
<organism evidence="2 3">
    <name type="scientific">Phytophthora rubi</name>
    <dbReference type="NCBI Taxonomy" id="129364"/>
    <lineage>
        <taxon>Eukaryota</taxon>
        <taxon>Sar</taxon>
        <taxon>Stramenopiles</taxon>
        <taxon>Oomycota</taxon>
        <taxon>Peronosporomycetes</taxon>
        <taxon>Peronosporales</taxon>
        <taxon>Peronosporaceae</taxon>
        <taxon>Phytophthora</taxon>
    </lineage>
</organism>
<dbReference type="AlphaFoldDB" id="A0A6A3JT08"/>
<gene>
    <name evidence="2" type="ORF">PR002_g19297</name>
</gene>
<evidence type="ECO:0000256" key="1">
    <source>
        <dbReference type="SAM" id="MobiDB-lite"/>
    </source>
</evidence>
<reference evidence="2 3" key="1">
    <citation type="submission" date="2018-09" db="EMBL/GenBank/DDBJ databases">
        <title>Genomic investigation of the strawberry pathogen Phytophthora fragariae indicates pathogenicity is determined by transcriptional variation in three key races.</title>
        <authorList>
            <person name="Adams T.M."/>
            <person name="Armitage A.D."/>
            <person name="Sobczyk M.K."/>
            <person name="Bates H.J."/>
            <person name="Dunwell J.M."/>
            <person name="Nellist C.F."/>
            <person name="Harrison R.J."/>
        </authorList>
    </citation>
    <scope>NUCLEOTIDE SEQUENCE [LARGE SCALE GENOMIC DNA]</scope>
    <source>
        <strain evidence="2 3">SCRP324</strain>
    </source>
</reference>
<dbReference type="EMBL" id="QXFU01001732">
    <property type="protein sequence ID" value="KAE8996538.1"/>
    <property type="molecule type" value="Genomic_DNA"/>
</dbReference>
<evidence type="ECO:0000313" key="3">
    <source>
        <dbReference type="Proteomes" id="UP000435112"/>
    </source>
</evidence>
<feature type="region of interest" description="Disordered" evidence="1">
    <location>
        <begin position="26"/>
        <end position="69"/>
    </location>
</feature>
<sequence>MKKQIVPFCKWVTTMLAQYMQWNDDARAQKPASEAKPGQRQQRGKSPHPSTPSSSTTTSSKPSSDQSTAAVEALLKLDPGLDLRDAPTPAYGKPVGGQLVVLSRVALIRKVSLATSAGPLVLRNLRCWVDETDEELNITIGRPMMERLGYSVDAFLVAALTKQPEYDGGGGAPLSPDSSPMLKMQRLQYQACYDPPSSSEATALEDFALTPKFESDDVASQRVQELFVKGLKEAVALWSGPAG</sequence>
<comment type="caution">
    <text evidence="2">The sequence shown here is derived from an EMBL/GenBank/DDBJ whole genome shotgun (WGS) entry which is preliminary data.</text>
</comment>
<dbReference type="OrthoDB" id="127632at2759"/>
<accession>A0A6A3JT08</accession>
<name>A0A6A3JT08_9STRA</name>
<protein>
    <submittedName>
        <fullName evidence="2">Uncharacterized protein</fullName>
    </submittedName>
</protein>